<sequence>MTVSDFSPATPIRLVTECRVVFRSATACRNRLLAFLSALIVLGPLMGPHHAQAEVAAQSIPLPKGFDYPNGIAVGPEGDLFVGSVTAGHILRVSTDGTTERAFQETDEVFAGTSLRFDTQTGLLWVTSPDFLGQEINGERVRRPHRIAAIDLSQGEVVWSSTIPDQGFANDIALDNKGGIYVTDSIGDRILHLAAPGASFETIADDAFFAPGDLGPAGIVMTPSGDLIVGLYSDGALFRVRLNEVGAEVVPLNLTRKIQNPDGLAMTDDGRLLILEGAVQSGDGKLLVVDLEGPAPLLVEPLVDGLDMPLNLTVFGNKVAVTEGRLRHFMLDDPSLAKTGPFRVVVVTLEEE</sequence>
<dbReference type="InterPro" id="IPR011042">
    <property type="entry name" value="6-blade_b-propeller_TolB-like"/>
</dbReference>
<evidence type="ECO:0000313" key="2">
    <source>
        <dbReference type="Proteomes" id="UP000761264"/>
    </source>
</evidence>
<keyword evidence="2" id="KW-1185">Reference proteome</keyword>
<dbReference type="AlphaFoldDB" id="A0A967F0N4"/>
<dbReference type="PANTHER" id="PTHR31460">
    <property type="match status" value="1"/>
</dbReference>
<dbReference type="RefSeq" id="WP_167227996.1">
    <property type="nucleotide sequence ID" value="NZ_JAAQPH010000017.1"/>
</dbReference>
<evidence type="ECO:0000313" key="1">
    <source>
        <dbReference type="EMBL" id="NIA70910.1"/>
    </source>
</evidence>
<gene>
    <name evidence="1" type="ORF">HBA54_20115</name>
</gene>
<organism evidence="1 2">
    <name type="scientific">Pelagibius litoralis</name>
    <dbReference type="NCBI Taxonomy" id="374515"/>
    <lineage>
        <taxon>Bacteria</taxon>
        <taxon>Pseudomonadati</taxon>
        <taxon>Pseudomonadota</taxon>
        <taxon>Alphaproteobacteria</taxon>
        <taxon>Rhodospirillales</taxon>
        <taxon>Rhodovibrionaceae</taxon>
        <taxon>Pelagibius</taxon>
    </lineage>
</organism>
<protein>
    <submittedName>
        <fullName evidence="1">Gluconolaconase</fullName>
    </submittedName>
</protein>
<dbReference type="EMBL" id="JAAQPH010000017">
    <property type="protein sequence ID" value="NIA70910.1"/>
    <property type="molecule type" value="Genomic_DNA"/>
</dbReference>
<comment type="caution">
    <text evidence="1">The sequence shown here is derived from an EMBL/GenBank/DDBJ whole genome shotgun (WGS) entry which is preliminary data.</text>
</comment>
<dbReference type="SUPFAM" id="SSF101898">
    <property type="entry name" value="NHL repeat"/>
    <property type="match status" value="1"/>
</dbReference>
<dbReference type="Gene3D" id="2.120.10.30">
    <property type="entry name" value="TolB, C-terminal domain"/>
    <property type="match status" value="1"/>
</dbReference>
<dbReference type="InterPro" id="IPR053224">
    <property type="entry name" value="Sensory_adhesion_molecule"/>
</dbReference>
<name>A0A967F0N4_9PROT</name>
<dbReference type="Proteomes" id="UP000761264">
    <property type="component" value="Unassembled WGS sequence"/>
</dbReference>
<accession>A0A967F0N4</accession>
<dbReference type="PANTHER" id="PTHR31460:SF3">
    <property type="entry name" value="MESOCENTIN"/>
    <property type="match status" value="1"/>
</dbReference>
<reference evidence="1" key="1">
    <citation type="submission" date="2020-03" db="EMBL/GenBank/DDBJ databases">
        <title>Genome of Pelagibius litoralis DSM 21314T.</title>
        <authorList>
            <person name="Wang G."/>
        </authorList>
    </citation>
    <scope>NUCLEOTIDE SEQUENCE</scope>
    <source>
        <strain evidence="1">DSM 21314</strain>
    </source>
</reference>
<proteinExistence type="predicted"/>